<keyword evidence="3" id="KW-1185">Reference proteome</keyword>
<evidence type="ECO:0000313" key="2">
    <source>
        <dbReference type="EMBL" id="KAB2576124.1"/>
    </source>
</evidence>
<evidence type="ECO:0000256" key="1">
    <source>
        <dbReference type="SAM" id="Phobius"/>
    </source>
</evidence>
<dbReference type="EMBL" id="VCHE01000026">
    <property type="protein sequence ID" value="KAB2576124.1"/>
    <property type="molecule type" value="Genomic_DNA"/>
</dbReference>
<reference evidence="2 3" key="1">
    <citation type="journal article" date="2019" name="Sci. Rep.">
        <title>A multi-omics analysis of the grapevine pathogen Lasiodiplodia theobromae reveals that temperature affects the expression of virulence- and pathogenicity-related genes.</title>
        <authorList>
            <person name="Felix C."/>
            <person name="Meneses R."/>
            <person name="Goncalves M.F.M."/>
            <person name="Tilleman L."/>
            <person name="Duarte A.S."/>
            <person name="Jorrin-Novo J.V."/>
            <person name="Van de Peer Y."/>
            <person name="Deforce D."/>
            <person name="Van Nieuwerburgh F."/>
            <person name="Esteves A.C."/>
            <person name="Alves A."/>
        </authorList>
    </citation>
    <scope>NUCLEOTIDE SEQUENCE [LARGE SCALE GENOMIC DNA]</scope>
    <source>
        <strain evidence="2 3">LA-SOL3</strain>
    </source>
</reference>
<dbReference type="AlphaFoldDB" id="A0A5N5DGL8"/>
<feature type="transmembrane region" description="Helical" evidence="1">
    <location>
        <begin position="140"/>
        <end position="160"/>
    </location>
</feature>
<feature type="transmembrane region" description="Helical" evidence="1">
    <location>
        <begin position="27"/>
        <end position="47"/>
    </location>
</feature>
<gene>
    <name evidence="2" type="ORF">DBV05_g5201</name>
</gene>
<dbReference type="OrthoDB" id="3903561at2759"/>
<proteinExistence type="predicted"/>
<evidence type="ECO:0000313" key="3">
    <source>
        <dbReference type="Proteomes" id="UP000325902"/>
    </source>
</evidence>
<keyword evidence="1" id="KW-1133">Transmembrane helix</keyword>
<accession>A0A5N5DGL8</accession>
<sequence>MAGAIYSRVEQKTDGTSSVLKNHRRRAVAVATLFIFGFLPLILYFIFVHDPFTSKPVVCGSRKTTIGESQDYGSKSSGAQSIFTIDRVSSQSFPFWEAKLIDTIWDLFVGRGMQFLASALSYTVLSDALLRAIQSSPVPYRTFSGISINGASATTVIALIRDLGRHSRRRAVFLFTYSALAIIYVLAMPTLLSTMAGYISTASAYVQVPETSQYVPNSDFVPGFSFQGLSGVANGTCAFFRNETYDVFKATYDDFGFLLRKSTETETYNCNDTVTIDVAGKTFPYLTAVRNSTKTNFQIYTSGTYCYGTRAYQQQQIDANTKCLPDVGSGNDDASTYRWGFSSLLSSIVLIVHALWCISMFAVWMDAQKGGGGVGGGGGLDQLRALFTVAAVACEVTEMSAAQLAKAPRGFVEKVLDGGAGSGGDGGGGGGGGGAKVGAELFEMDEGGKGA</sequence>
<organism evidence="2 3">
    <name type="scientific">Lasiodiplodia theobromae</name>
    <dbReference type="NCBI Taxonomy" id="45133"/>
    <lineage>
        <taxon>Eukaryota</taxon>
        <taxon>Fungi</taxon>
        <taxon>Dikarya</taxon>
        <taxon>Ascomycota</taxon>
        <taxon>Pezizomycotina</taxon>
        <taxon>Dothideomycetes</taxon>
        <taxon>Dothideomycetes incertae sedis</taxon>
        <taxon>Botryosphaeriales</taxon>
        <taxon>Botryosphaeriaceae</taxon>
        <taxon>Lasiodiplodia</taxon>
    </lineage>
</organism>
<feature type="transmembrane region" description="Helical" evidence="1">
    <location>
        <begin position="339"/>
        <end position="364"/>
    </location>
</feature>
<keyword evidence="1" id="KW-0472">Membrane</keyword>
<name>A0A5N5DGL8_9PEZI</name>
<keyword evidence="1" id="KW-0812">Transmembrane</keyword>
<feature type="transmembrane region" description="Helical" evidence="1">
    <location>
        <begin position="172"/>
        <end position="192"/>
    </location>
</feature>
<protein>
    <submittedName>
        <fullName evidence="2">Uncharacterized protein</fullName>
    </submittedName>
</protein>
<dbReference type="Proteomes" id="UP000325902">
    <property type="component" value="Unassembled WGS sequence"/>
</dbReference>
<comment type="caution">
    <text evidence="2">The sequence shown here is derived from an EMBL/GenBank/DDBJ whole genome shotgun (WGS) entry which is preliminary data.</text>
</comment>